<proteinExistence type="predicted"/>
<dbReference type="InterPro" id="IPR002110">
    <property type="entry name" value="Ankyrin_rpt"/>
</dbReference>
<dbReference type="SMART" id="SM00248">
    <property type="entry name" value="ANK"/>
    <property type="match status" value="5"/>
</dbReference>
<evidence type="ECO:0000256" key="3">
    <source>
        <dbReference type="PROSITE-ProRule" id="PRU00023"/>
    </source>
</evidence>
<feature type="repeat" description="ANK" evidence="3">
    <location>
        <begin position="532"/>
        <end position="553"/>
    </location>
</feature>
<reference evidence="4 5" key="1">
    <citation type="submission" date="2019-10" db="EMBL/GenBank/DDBJ databases">
        <authorList>
            <person name="Palmer J.M."/>
        </authorList>
    </citation>
    <scope>NUCLEOTIDE SEQUENCE [LARGE SCALE GENOMIC DNA]</scope>
    <source>
        <strain evidence="4 5">TWF694</strain>
    </source>
</reference>
<accession>A0AAV9XT10</accession>
<dbReference type="PROSITE" id="PS50297">
    <property type="entry name" value="ANK_REP_REGION"/>
    <property type="match status" value="3"/>
</dbReference>
<feature type="repeat" description="ANK" evidence="3">
    <location>
        <begin position="499"/>
        <end position="526"/>
    </location>
</feature>
<evidence type="ECO:0008006" key="6">
    <source>
        <dbReference type="Google" id="ProtNLM"/>
    </source>
</evidence>
<dbReference type="Gene3D" id="1.25.40.20">
    <property type="entry name" value="Ankyrin repeat-containing domain"/>
    <property type="match status" value="4"/>
</dbReference>
<evidence type="ECO:0000256" key="1">
    <source>
        <dbReference type="ARBA" id="ARBA00022737"/>
    </source>
</evidence>
<dbReference type="SUPFAM" id="SSF48403">
    <property type="entry name" value="Ankyrin repeat"/>
    <property type="match status" value="2"/>
</dbReference>
<dbReference type="Pfam" id="PF12796">
    <property type="entry name" value="Ank_2"/>
    <property type="match status" value="1"/>
</dbReference>
<sequence>MAASRLLQRVPAETNDLLKYLAENRKKPIGSLLQPYNLYEDQLRRLFAQDPSNPALANRTLGLVPIYAGREESIEIIARDLDNETEDEKAKYILPLTGEARKKTGEKAVAPLSEFRRNFRMFTGGILDCMSWDNVVVAGSSVVASLLPVPEDQKSAQDLRERYERELPYKSDINLFIYELDPEAAKKRIEAIWESVCETVFWEVNCFRTKDAIIISAREPSRYIKISTHLYTSISQILYSREFAVDCACVAYDGNQVYFTPRAVASWMLQRNVAEPSRCDPAAGDYESNLHRYHFQGFEIYYAKFKRQIIDPSIYRYPLDQLRGLPKLLHFERIPLSTRYVEPRVLEGTKSISYPLMPSSVEYLVTSSDDLLNQPDGEHQKDRAGYLHRHVVFMGTLKHVLGDCCRRCPKPQSPEEEELLLEDDKIYVRGPLVLKQPNTETETYTPETDETWTENAYFGEDVAIYQAIVDEDVEAVKKWAISSGDDKAQTSKLNKRDYTGRTPLHLAALASSPEIVDILLEAGARITPRLLDGRNALHIAAARGDAEIVKLLLLKSDQNEEIKEDRISQQLMAGRRLRRVDSGRIEGDGDEDEDSEEVDDDIEVISDFYSGASVSVNTGQSSYMEVTKKTGAEELDDNFDTDDVLDINMPDKARQMSPLHFAIINGNEKVVKLLVSDFGADILRPLIVPTNVEGGRYGRTYYDSGDRSILPITLVTYIPEKQRREDVLRVLLKLNATSTQTDSEGVNALIRMIQLADVDCLRIMFEEDGASALAAAREVVRSGRFVSSSAFTNALTTAIVHGDEKKALLLLEKGIPPDLTIPPPKKATPSQEKPARLLQPAELALQKEMLDVFTKCVELGVDPSACIRDPLPNDHIYYSGRVFDSTSKGMTYLDLVLEMIAISERELRLTSLITEFDVDSYERWVVNRAVHDHRATMDTYCDPIYEVWFEDDPEKFDEQKQKIEARVGRYKKLGEWLIARGAKTYEELQRTSSTPAVDSDDKETKNGLTLPPIARLSIESGPHARGTRRGRRGYSFLNFKDIREGPGNKLKFNFGYSVGHNDEKLLGAYHELFKATWNGDWDTIEKYTSPSWDGYDSEPLSFDVENHLGDTLLATALQQNHPPEFLDRIVSSKVLKDALRPTYQSQDLTTRKYFIRYKEPFWDSRHASVIDVIRDDNIGTLEEILKLGGLSVIFNAEMDSCEALDNITNTKDYLGLKVDFGKETGYRWSRRNRNHELTCVDSRYQQPIALFAAYYGSHKVYEWLETEGPVAALREYQRRLKEAETPDDISNAVGPPDDRDNDLDADLDAEALEALELTKRNKQDLKKKMFLNLLAEADTDTIKRWLGLKHPLLLHAVVANHLRKEGLEKSDEGKIAHYEQNLNYFLSKVGQELLESTKNEAKLTPLLFAGHLLNKCAIQALINIGANIHATTDSHGKTENIIHRILQAHLSVHPGQIGDSVDDCLSVLSDELISWAVNQRDTPLNTLLRTSNFSIGADAETYRPRGIVAILKRSKGIDLNIRNLFGDLPIHIPAGNEPQTPEDLQLLIDASPVELVLTESADGTTALELASIMRYRRILMSYNKSLPYISSGTLRQDFRDDYGKAERDTLWGKRDGELELFGTKLRYNEWGAKIDEATEFKIWKMLALTEKKAVQQTGRKRILVSLKDVNIAADETAKHLLREKRLEELDIKAREREENPDKKDIVDSWLSYLASLYKPPLPRDPYLY</sequence>
<comment type="caution">
    <text evidence="4">The sequence shown here is derived from an EMBL/GenBank/DDBJ whole genome shotgun (WGS) entry which is preliminary data.</text>
</comment>
<dbReference type="Proteomes" id="UP001365542">
    <property type="component" value="Unassembled WGS sequence"/>
</dbReference>
<feature type="repeat" description="ANK" evidence="3">
    <location>
        <begin position="654"/>
        <end position="676"/>
    </location>
</feature>
<evidence type="ECO:0000256" key="2">
    <source>
        <dbReference type="ARBA" id="ARBA00023043"/>
    </source>
</evidence>
<organism evidence="4 5">
    <name type="scientific">Orbilia ellipsospora</name>
    <dbReference type="NCBI Taxonomy" id="2528407"/>
    <lineage>
        <taxon>Eukaryota</taxon>
        <taxon>Fungi</taxon>
        <taxon>Dikarya</taxon>
        <taxon>Ascomycota</taxon>
        <taxon>Pezizomycotina</taxon>
        <taxon>Orbiliomycetes</taxon>
        <taxon>Orbiliales</taxon>
        <taxon>Orbiliaceae</taxon>
        <taxon>Orbilia</taxon>
    </lineage>
</organism>
<dbReference type="EMBL" id="JAVHJO010000001">
    <property type="protein sequence ID" value="KAK6544736.1"/>
    <property type="molecule type" value="Genomic_DNA"/>
</dbReference>
<name>A0AAV9XT10_9PEZI</name>
<dbReference type="InterPro" id="IPR036770">
    <property type="entry name" value="Ankyrin_rpt-contain_sf"/>
</dbReference>
<evidence type="ECO:0000313" key="4">
    <source>
        <dbReference type="EMBL" id="KAK6544736.1"/>
    </source>
</evidence>
<keyword evidence="2 3" id="KW-0040">ANK repeat</keyword>
<dbReference type="Pfam" id="PF00023">
    <property type="entry name" value="Ank"/>
    <property type="match status" value="1"/>
</dbReference>
<dbReference type="PANTHER" id="PTHR24198:SF165">
    <property type="entry name" value="ANKYRIN REPEAT-CONTAINING PROTEIN-RELATED"/>
    <property type="match status" value="1"/>
</dbReference>
<dbReference type="PANTHER" id="PTHR24198">
    <property type="entry name" value="ANKYRIN REPEAT AND PROTEIN KINASE DOMAIN-CONTAINING PROTEIN"/>
    <property type="match status" value="1"/>
</dbReference>
<evidence type="ECO:0000313" key="5">
    <source>
        <dbReference type="Proteomes" id="UP001365542"/>
    </source>
</evidence>
<gene>
    <name evidence="4" type="ORF">TWF694_001421</name>
</gene>
<keyword evidence="5" id="KW-1185">Reference proteome</keyword>
<keyword evidence="1" id="KW-0677">Repeat</keyword>
<dbReference type="PROSITE" id="PS50088">
    <property type="entry name" value="ANK_REPEAT"/>
    <property type="match status" value="3"/>
</dbReference>
<protein>
    <recommendedName>
        <fullName evidence="6">Ankyrin repeat protein</fullName>
    </recommendedName>
</protein>